<gene>
    <name evidence="1" type="ORF">EYF80_019259</name>
</gene>
<sequence>MTRNFWSRLSLLSKDWKSSGISCGGAQLSFQLSREYQYVPTVGILAEGLALQLSNRIHPREARTLQDTLDLIETRGEERGEQIRECPRQDSNVRLWGVNHRNGKWEMSALF</sequence>
<evidence type="ECO:0000313" key="1">
    <source>
        <dbReference type="EMBL" id="TNN70524.1"/>
    </source>
</evidence>
<name>A0A4Z2HZT3_9TELE</name>
<evidence type="ECO:0000313" key="2">
    <source>
        <dbReference type="Proteomes" id="UP000314294"/>
    </source>
</evidence>
<comment type="caution">
    <text evidence="1">The sequence shown here is derived from an EMBL/GenBank/DDBJ whole genome shotgun (WGS) entry which is preliminary data.</text>
</comment>
<dbReference type="Proteomes" id="UP000314294">
    <property type="component" value="Unassembled WGS sequence"/>
</dbReference>
<accession>A0A4Z2HZT3</accession>
<dbReference type="EMBL" id="SRLO01000162">
    <property type="protein sequence ID" value="TNN70524.1"/>
    <property type="molecule type" value="Genomic_DNA"/>
</dbReference>
<proteinExistence type="predicted"/>
<dbReference type="AlphaFoldDB" id="A0A4Z2HZT3"/>
<reference evidence="1 2" key="1">
    <citation type="submission" date="2019-03" db="EMBL/GenBank/DDBJ databases">
        <title>First draft genome of Liparis tanakae, snailfish: a comprehensive survey of snailfish specific genes.</title>
        <authorList>
            <person name="Kim W."/>
            <person name="Song I."/>
            <person name="Jeong J.-H."/>
            <person name="Kim D."/>
            <person name="Kim S."/>
            <person name="Ryu S."/>
            <person name="Song J.Y."/>
            <person name="Lee S.K."/>
        </authorList>
    </citation>
    <scope>NUCLEOTIDE SEQUENCE [LARGE SCALE GENOMIC DNA]</scope>
    <source>
        <tissue evidence="1">Muscle</tissue>
    </source>
</reference>
<organism evidence="1 2">
    <name type="scientific">Liparis tanakae</name>
    <name type="common">Tanaka's snailfish</name>
    <dbReference type="NCBI Taxonomy" id="230148"/>
    <lineage>
        <taxon>Eukaryota</taxon>
        <taxon>Metazoa</taxon>
        <taxon>Chordata</taxon>
        <taxon>Craniata</taxon>
        <taxon>Vertebrata</taxon>
        <taxon>Euteleostomi</taxon>
        <taxon>Actinopterygii</taxon>
        <taxon>Neopterygii</taxon>
        <taxon>Teleostei</taxon>
        <taxon>Neoteleostei</taxon>
        <taxon>Acanthomorphata</taxon>
        <taxon>Eupercaria</taxon>
        <taxon>Perciformes</taxon>
        <taxon>Cottioidei</taxon>
        <taxon>Cottales</taxon>
        <taxon>Liparidae</taxon>
        <taxon>Liparis</taxon>
    </lineage>
</organism>
<keyword evidence="2" id="KW-1185">Reference proteome</keyword>
<protein>
    <submittedName>
        <fullName evidence="1">Uncharacterized protein</fullName>
    </submittedName>
</protein>